<dbReference type="EMBL" id="JBHTHR010000070">
    <property type="protein sequence ID" value="MFD0800589.1"/>
    <property type="molecule type" value="Genomic_DNA"/>
</dbReference>
<gene>
    <name evidence="1" type="ORF">ACFQZU_04540</name>
</gene>
<evidence type="ECO:0000313" key="2">
    <source>
        <dbReference type="Proteomes" id="UP001596956"/>
    </source>
</evidence>
<accession>A0ABW3BBZ4</accession>
<name>A0ABW3BBZ4_9ACTN</name>
<keyword evidence="2" id="KW-1185">Reference proteome</keyword>
<organism evidence="1 2">
    <name type="scientific">Streptomonospora algeriensis</name>
    <dbReference type="NCBI Taxonomy" id="995084"/>
    <lineage>
        <taxon>Bacteria</taxon>
        <taxon>Bacillati</taxon>
        <taxon>Actinomycetota</taxon>
        <taxon>Actinomycetes</taxon>
        <taxon>Streptosporangiales</taxon>
        <taxon>Nocardiopsidaceae</taxon>
        <taxon>Streptomonospora</taxon>
    </lineage>
</organism>
<reference evidence="2" key="1">
    <citation type="journal article" date="2019" name="Int. J. Syst. Evol. Microbiol.">
        <title>The Global Catalogue of Microorganisms (GCM) 10K type strain sequencing project: providing services to taxonomists for standard genome sequencing and annotation.</title>
        <authorList>
            <consortium name="The Broad Institute Genomics Platform"/>
            <consortium name="The Broad Institute Genome Sequencing Center for Infectious Disease"/>
            <person name="Wu L."/>
            <person name="Ma J."/>
        </authorList>
    </citation>
    <scope>NUCLEOTIDE SEQUENCE [LARGE SCALE GENOMIC DNA]</scope>
    <source>
        <strain evidence="2">CCUG 63369</strain>
    </source>
</reference>
<dbReference type="Proteomes" id="UP001596956">
    <property type="component" value="Unassembled WGS sequence"/>
</dbReference>
<proteinExistence type="predicted"/>
<protein>
    <submittedName>
        <fullName evidence="1">Uncharacterized protein</fullName>
    </submittedName>
</protein>
<sequence>MDYIKGMISLLGAEGVERPGHSRGLRGKPGGGLPDGYRRLMEELGGFVIDGVVTVLPPESVLVYERSRDPRLAGSERRVTVDEGYARKLGPRKGGEEVDHDRMQKWAQADIENGWAIFWEYSRPETRIVVTDYFEYFVYTMQPDEFLYKLLTRQLDCRPLVGADWPGESFKTEFL</sequence>
<comment type="caution">
    <text evidence="1">The sequence shown here is derived from an EMBL/GenBank/DDBJ whole genome shotgun (WGS) entry which is preliminary data.</text>
</comment>
<evidence type="ECO:0000313" key="1">
    <source>
        <dbReference type="EMBL" id="MFD0800589.1"/>
    </source>
</evidence>